<organism evidence="1">
    <name type="scientific">marine sediment metagenome</name>
    <dbReference type="NCBI Taxonomy" id="412755"/>
    <lineage>
        <taxon>unclassified sequences</taxon>
        <taxon>metagenomes</taxon>
        <taxon>ecological metagenomes</taxon>
    </lineage>
</organism>
<name>A0A0F9KTX1_9ZZZZ</name>
<dbReference type="EMBL" id="LAZR01007450">
    <property type="protein sequence ID" value="KKM85183.1"/>
    <property type="molecule type" value="Genomic_DNA"/>
</dbReference>
<dbReference type="AlphaFoldDB" id="A0A0F9KTX1"/>
<evidence type="ECO:0000313" key="1">
    <source>
        <dbReference type="EMBL" id="KKM85183.1"/>
    </source>
</evidence>
<comment type="caution">
    <text evidence="1">The sequence shown here is derived from an EMBL/GenBank/DDBJ whole genome shotgun (WGS) entry which is preliminary data.</text>
</comment>
<accession>A0A0F9KTX1</accession>
<reference evidence="1" key="1">
    <citation type="journal article" date="2015" name="Nature">
        <title>Complex archaea that bridge the gap between prokaryotes and eukaryotes.</title>
        <authorList>
            <person name="Spang A."/>
            <person name="Saw J.H."/>
            <person name="Jorgensen S.L."/>
            <person name="Zaremba-Niedzwiedzka K."/>
            <person name="Martijn J."/>
            <person name="Lind A.E."/>
            <person name="van Eijk R."/>
            <person name="Schleper C."/>
            <person name="Guy L."/>
            <person name="Ettema T.J."/>
        </authorList>
    </citation>
    <scope>NUCLEOTIDE SEQUENCE</scope>
</reference>
<gene>
    <name evidence="1" type="ORF">LCGC14_1291540</name>
</gene>
<proteinExistence type="predicted"/>
<protein>
    <submittedName>
        <fullName evidence="1">Uncharacterized protein</fullName>
    </submittedName>
</protein>
<sequence length="56" mass="5930">MPFRTGGSGEPELTGENAQIVQSLHGKHYEDCLAGRVFSQTPTPLGLAIPIYTATA</sequence>
<feature type="non-terminal residue" evidence="1">
    <location>
        <position position="56"/>
    </location>
</feature>